<evidence type="ECO:0000313" key="2">
    <source>
        <dbReference type="WBParaSite" id="PTRK_0000176800.1"/>
    </source>
</evidence>
<dbReference type="AlphaFoldDB" id="A0A0N4Z446"/>
<dbReference type="Gene3D" id="3.80.10.10">
    <property type="entry name" value="Ribonuclease Inhibitor"/>
    <property type="match status" value="1"/>
</dbReference>
<dbReference type="InterPro" id="IPR032675">
    <property type="entry name" value="LRR_dom_sf"/>
</dbReference>
<organism evidence="1 2">
    <name type="scientific">Parastrongyloides trichosuri</name>
    <name type="common">Possum-specific nematode worm</name>
    <dbReference type="NCBI Taxonomy" id="131310"/>
    <lineage>
        <taxon>Eukaryota</taxon>
        <taxon>Metazoa</taxon>
        <taxon>Ecdysozoa</taxon>
        <taxon>Nematoda</taxon>
        <taxon>Chromadorea</taxon>
        <taxon>Rhabditida</taxon>
        <taxon>Tylenchina</taxon>
        <taxon>Panagrolaimomorpha</taxon>
        <taxon>Strongyloidoidea</taxon>
        <taxon>Strongyloididae</taxon>
        <taxon>Parastrongyloides</taxon>
    </lineage>
</organism>
<accession>A0A0N4Z446</accession>
<name>A0A0N4Z446_PARTI</name>
<evidence type="ECO:0000313" key="1">
    <source>
        <dbReference type="Proteomes" id="UP000038045"/>
    </source>
</evidence>
<dbReference type="WBParaSite" id="PTRK_0000176800.1">
    <property type="protein sequence ID" value="PTRK_0000176800.1"/>
    <property type="gene ID" value="PTRK_0000176800"/>
</dbReference>
<proteinExistence type="predicted"/>
<dbReference type="Proteomes" id="UP000038045">
    <property type="component" value="Unplaced"/>
</dbReference>
<protein>
    <submittedName>
        <fullName evidence="2">Leucine-rich repeat containing protein</fullName>
    </submittedName>
</protein>
<keyword evidence="1" id="KW-1185">Reference proteome</keyword>
<dbReference type="SUPFAM" id="SSF52058">
    <property type="entry name" value="L domain-like"/>
    <property type="match status" value="1"/>
</dbReference>
<reference evidence="2" key="1">
    <citation type="submission" date="2017-02" db="UniProtKB">
        <authorList>
            <consortium name="WormBaseParasite"/>
        </authorList>
    </citation>
    <scope>IDENTIFICATION</scope>
</reference>
<sequence>MSDIIHKTQKVPSKSSLIFQRETKYLTDEELMLYARKNENDALLEELKGCEKYLAEEIVAVMIMHHLMTTYTMSIPKFNPKIVTKIIFEFLPHNSPIFFYDHVFIYDMVISKVLFYIKSLITACDCDLTLVFKTYYQFCDIYLINALKQIKTNKKIKLEFDFKPNIGITHFSWPQFNVFNGFRNLEVVTIISNFKEGNEFCQYLVSCIPNDKNFKLNFVFNGYLNEEEWVGVKNIINRIKNKNIQLGINCWGEDGAFLTYIPETFDENILNKIYRLDVNGDSFDVLKMLRSVLGKMKNLKILICNFHVVEHILKLIRKDKFYKIDALSHSNALRRLQNLRTVSCSFKYVYGLKEEQYVHLDIINFAFNNFIELLPNTIENFHIHGLKNLDLKLITKIRIFFPELVFISLSRILNVDRGCLESLPKLKYIVLHDCDPIIVPQKITACGCVYCPHNDFTDHENRSDIYWKCKECKKKYFLWRNEIMGRKKFRNQVLHTTSYGINIFFNDKQDAKKILDIYDEDFHSDLYQGVFYRRIFEY</sequence>